<organism evidence="1 2">
    <name type="scientific">Desulfovibrio fairfieldensis</name>
    <dbReference type="NCBI Taxonomy" id="44742"/>
    <lineage>
        <taxon>Bacteria</taxon>
        <taxon>Pseudomonadati</taxon>
        <taxon>Thermodesulfobacteriota</taxon>
        <taxon>Desulfovibrionia</taxon>
        <taxon>Desulfovibrionales</taxon>
        <taxon>Desulfovibrionaceae</taxon>
        <taxon>Desulfovibrio</taxon>
    </lineage>
</organism>
<proteinExistence type="predicted"/>
<dbReference type="Proteomes" id="UP000069241">
    <property type="component" value="Chromosome"/>
</dbReference>
<dbReference type="KEGG" id="dfi:AXF13_07935"/>
<accession>A0A0X8JJR6</accession>
<protein>
    <submittedName>
        <fullName evidence="1">Uncharacterized protein</fullName>
    </submittedName>
</protein>
<sequence length="129" mass="14371">MLQIDSLNHDSTCGFRVVFRFETYADVVALGHIIKGLVAAISFPHKNGLTPDNAFCETVSEMIPHESVKGITRLATYDAEESTPLLEFGALNPNDLEAINKVYDEAHGFRKDHGHRFPACFIDLDRLVP</sequence>
<dbReference type="AlphaFoldDB" id="A0A0X8JJR6"/>
<keyword evidence="2" id="KW-1185">Reference proteome</keyword>
<reference evidence="2" key="1">
    <citation type="submission" date="2016-02" db="EMBL/GenBank/DDBJ databases">
        <authorList>
            <person name="Holder M.E."/>
            <person name="Ajami N.J."/>
            <person name="Petrosino J.F."/>
        </authorList>
    </citation>
    <scope>NUCLEOTIDE SEQUENCE [LARGE SCALE GENOMIC DNA]</scope>
    <source>
        <strain evidence="2">CCUG 45958</strain>
    </source>
</reference>
<gene>
    <name evidence="1" type="ORF">AXF13_07935</name>
</gene>
<evidence type="ECO:0000313" key="1">
    <source>
        <dbReference type="EMBL" id="AMD90053.1"/>
    </source>
</evidence>
<evidence type="ECO:0000313" key="2">
    <source>
        <dbReference type="Proteomes" id="UP000069241"/>
    </source>
</evidence>
<dbReference type="EMBL" id="CP014229">
    <property type="protein sequence ID" value="AMD90053.1"/>
    <property type="molecule type" value="Genomic_DNA"/>
</dbReference>
<name>A0A0X8JJR6_9BACT</name>